<reference evidence="1" key="1">
    <citation type="submission" date="2021-02" db="EMBL/GenBank/DDBJ databases">
        <authorList>
            <person name="Dougan E. K."/>
            <person name="Rhodes N."/>
            <person name="Thang M."/>
            <person name="Chan C."/>
        </authorList>
    </citation>
    <scope>NUCLEOTIDE SEQUENCE</scope>
</reference>
<sequence>MERHSAQIKKVPQKMSLCHSICLDILLRLTVPCRPVLLQLSQLQLATERGNLRGVVSEEGKGQSAEGPPPSCWGSSNSISNGSMVRAAQTKAKQVVQSLGPGGDLCIDSCWIAEQCMAWTDQQWKKRVQYIQGFTIYEPSNQAAVSVVHVRPHPASCDCLDDGNISNAAGS</sequence>
<evidence type="ECO:0000313" key="1">
    <source>
        <dbReference type="EMBL" id="CAE7210096.1"/>
    </source>
</evidence>
<evidence type="ECO:0000313" key="2">
    <source>
        <dbReference type="Proteomes" id="UP000604046"/>
    </source>
</evidence>
<dbReference type="AlphaFoldDB" id="A0A812JP18"/>
<name>A0A812JP18_9DINO</name>
<dbReference type="EMBL" id="CAJNDS010000478">
    <property type="protein sequence ID" value="CAE7210096.1"/>
    <property type="molecule type" value="Genomic_DNA"/>
</dbReference>
<proteinExistence type="predicted"/>
<keyword evidence="2" id="KW-1185">Reference proteome</keyword>
<comment type="caution">
    <text evidence="1">The sequence shown here is derived from an EMBL/GenBank/DDBJ whole genome shotgun (WGS) entry which is preliminary data.</text>
</comment>
<gene>
    <name evidence="1" type="ORF">SNAT2548_LOCUS6975</name>
</gene>
<organism evidence="1 2">
    <name type="scientific">Symbiodinium natans</name>
    <dbReference type="NCBI Taxonomy" id="878477"/>
    <lineage>
        <taxon>Eukaryota</taxon>
        <taxon>Sar</taxon>
        <taxon>Alveolata</taxon>
        <taxon>Dinophyceae</taxon>
        <taxon>Suessiales</taxon>
        <taxon>Symbiodiniaceae</taxon>
        <taxon>Symbiodinium</taxon>
    </lineage>
</organism>
<protein>
    <submittedName>
        <fullName evidence="1">Uncharacterized protein</fullName>
    </submittedName>
</protein>
<accession>A0A812JP18</accession>
<dbReference type="Proteomes" id="UP000604046">
    <property type="component" value="Unassembled WGS sequence"/>
</dbReference>